<dbReference type="PROSITE" id="PS51186">
    <property type="entry name" value="GNAT"/>
    <property type="match status" value="1"/>
</dbReference>
<dbReference type="CDD" id="cd04301">
    <property type="entry name" value="NAT_SF"/>
    <property type="match status" value="1"/>
</dbReference>
<gene>
    <name evidence="3" type="ORF">N7G274_005774</name>
</gene>
<sequence length="292" mass="32721">MSFIKTWSIVSAAASTGSPKQRASQAHQGQTEAPQNFPTTMSKKLALRIDTAGPRNIAALARIHVAAFEKDKCWQSMHRGPSYWAAINGMLEDHFVKSGYEIKIVVVEENGKECNSGWLCCSIVGDPTAPPTHNFAYMEWTTAAAFVVDSFEAWQTQKSGRNENEQQCRRRRELFNLISRRFGEVQRKTMMGLGNAKYLVINTLVTDPAFRGQGVGSELLRWATELADKERISIWAQIPKDARGIFQRAGFSEADGSPLIVDIVDSEEIVAYSEPEKYEILFMVREARLTPP</sequence>
<accession>A0ABR4A661</accession>
<organism evidence="3 4">
    <name type="scientific">Stereocaulon virgatum</name>
    <dbReference type="NCBI Taxonomy" id="373712"/>
    <lineage>
        <taxon>Eukaryota</taxon>
        <taxon>Fungi</taxon>
        <taxon>Dikarya</taxon>
        <taxon>Ascomycota</taxon>
        <taxon>Pezizomycotina</taxon>
        <taxon>Lecanoromycetes</taxon>
        <taxon>OSLEUM clade</taxon>
        <taxon>Lecanoromycetidae</taxon>
        <taxon>Lecanorales</taxon>
        <taxon>Lecanorineae</taxon>
        <taxon>Stereocaulaceae</taxon>
        <taxon>Stereocaulon</taxon>
    </lineage>
</organism>
<dbReference type="InterPro" id="IPR052523">
    <property type="entry name" value="Trichothecene_AcTrans"/>
</dbReference>
<reference evidence="3 4" key="1">
    <citation type="submission" date="2024-09" db="EMBL/GenBank/DDBJ databases">
        <title>Rethinking Asexuality: The Enigmatic Case of Functional Sexual Genes in Lepraria (Stereocaulaceae).</title>
        <authorList>
            <person name="Doellman M."/>
            <person name="Sun Y."/>
            <person name="Barcenas-Pena A."/>
            <person name="Lumbsch H.T."/>
            <person name="Grewe F."/>
        </authorList>
    </citation>
    <scope>NUCLEOTIDE SEQUENCE [LARGE SCALE GENOMIC DNA]</scope>
    <source>
        <strain evidence="3 4">Mercado 3170</strain>
    </source>
</reference>
<dbReference type="SUPFAM" id="SSF55729">
    <property type="entry name" value="Acyl-CoA N-acyltransferases (Nat)"/>
    <property type="match status" value="1"/>
</dbReference>
<evidence type="ECO:0000313" key="4">
    <source>
        <dbReference type="Proteomes" id="UP001590950"/>
    </source>
</evidence>
<dbReference type="Gene3D" id="3.40.630.30">
    <property type="match status" value="1"/>
</dbReference>
<keyword evidence="4" id="KW-1185">Reference proteome</keyword>
<dbReference type="InterPro" id="IPR000182">
    <property type="entry name" value="GNAT_dom"/>
</dbReference>
<dbReference type="PANTHER" id="PTHR42791">
    <property type="entry name" value="GNAT FAMILY ACETYLTRANSFERASE"/>
    <property type="match status" value="1"/>
</dbReference>
<feature type="domain" description="N-acetyltransferase" evidence="2">
    <location>
        <begin position="138"/>
        <end position="279"/>
    </location>
</feature>
<evidence type="ECO:0000259" key="2">
    <source>
        <dbReference type="PROSITE" id="PS51186"/>
    </source>
</evidence>
<evidence type="ECO:0000256" key="1">
    <source>
        <dbReference type="SAM" id="MobiDB-lite"/>
    </source>
</evidence>
<dbReference type="EMBL" id="JBEFKJ010000017">
    <property type="protein sequence ID" value="KAL2041392.1"/>
    <property type="molecule type" value="Genomic_DNA"/>
</dbReference>
<protein>
    <recommendedName>
        <fullName evidence="2">N-acetyltransferase domain-containing protein</fullName>
    </recommendedName>
</protein>
<evidence type="ECO:0000313" key="3">
    <source>
        <dbReference type="EMBL" id="KAL2041392.1"/>
    </source>
</evidence>
<name>A0ABR4A661_9LECA</name>
<dbReference type="Pfam" id="PF13508">
    <property type="entry name" value="Acetyltransf_7"/>
    <property type="match status" value="1"/>
</dbReference>
<dbReference type="PANTHER" id="PTHR42791:SF2">
    <property type="entry name" value="N-ACETYLTRANSFERASE DOMAIN-CONTAINING PROTEIN"/>
    <property type="match status" value="1"/>
</dbReference>
<feature type="region of interest" description="Disordered" evidence="1">
    <location>
        <begin position="15"/>
        <end position="37"/>
    </location>
</feature>
<comment type="caution">
    <text evidence="3">The sequence shown here is derived from an EMBL/GenBank/DDBJ whole genome shotgun (WGS) entry which is preliminary data.</text>
</comment>
<dbReference type="InterPro" id="IPR016181">
    <property type="entry name" value="Acyl_CoA_acyltransferase"/>
</dbReference>
<proteinExistence type="predicted"/>
<dbReference type="Proteomes" id="UP001590950">
    <property type="component" value="Unassembled WGS sequence"/>
</dbReference>